<dbReference type="Proteomes" id="UP000634134">
    <property type="component" value="Unassembled WGS sequence"/>
</dbReference>
<dbReference type="EMBL" id="JACYGY010000001">
    <property type="protein sequence ID" value="MBE9461960.1"/>
    <property type="molecule type" value="Genomic_DNA"/>
</dbReference>
<reference evidence="3" key="1">
    <citation type="submission" date="2023-07" db="EMBL/GenBank/DDBJ databases">
        <title>Dyadobacter sp. nov 'subterranea' isolated from contaminted grondwater.</title>
        <authorList>
            <person name="Szabo I."/>
            <person name="Al-Omari J."/>
            <person name="Szerdahelyi S.G."/>
            <person name="Rado J."/>
        </authorList>
    </citation>
    <scope>NUCLEOTIDE SEQUENCE [LARGE SCALE GENOMIC DNA]</scope>
    <source>
        <strain evidence="3">UP-52</strain>
    </source>
</reference>
<comment type="caution">
    <text evidence="2">The sequence shown here is derived from an EMBL/GenBank/DDBJ whole genome shotgun (WGS) entry which is preliminary data.</text>
</comment>
<evidence type="ECO:0000256" key="1">
    <source>
        <dbReference type="SAM" id="Phobius"/>
    </source>
</evidence>
<accession>A0ABR9W928</accession>
<keyword evidence="1" id="KW-1133">Transmembrane helix</keyword>
<feature type="transmembrane region" description="Helical" evidence="1">
    <location>
        <begin position="57"/>
        <end position="74"/>
    </location>
</feature>
<sequence length="78" mass="8738">MSLEIWIACVFLAVLTMCIFLDEFADFKRWHSVLYNVQAVCLGICAALFISAATNSFITAGTVGVILLFFFWYTKQSG</sequence>
<keyword evidence="1" id="KW-0472">Membrane</keyword>
<keyword evidence="1" id="KW-0812">Transmembrane</keyword>
<feature type="transmembrane region" description="Helical" evidence="1">
    <location>
        <begin position="5"/>
        <end position="21"/>
    </location>
</feature>
<proteinExistence type="predicted"/>
<keyword evidence="3" id="KW-1185">Reference proteome</keyword>
<organism evidence="2 3">
    <name type="scientific">Dyadobacter subterraneus</name>
    <dbReference type="NCBI Taxonomy" id="2773304"/>
    <lineage>
        <taxon>Bacteria</taxon>
        <taxon>Pseudomonadati</taxon>
        <taxon>Bacteroidota</taxon>
        <taxon>Cytophagia</taxon>
        <taxon>Cytophagales</taxon>
        <taxon>Spirosomataceae</taxon>
        <taxon>Dyadobacter</taxon>
    </lineage>
</organism>
<protein>
    <submittedName>
        <fullName evidence="2">Uncharacterized protein</fullName>
    </submittedName>
</protein>
<name>A0ABR9W928_9BACT</name>
<feature type="transmembrane region" description="Helical" evidence="1">
    <location>
        <begin position="33"/>
        <end position="51"/>
    </location>
</feature>
<evidence type="ECO:0000313" key="3">
    <source>
        <dbReference type="Proteomes" id="UP000634134"/>
    </source>
</evidence>
<gene>
    <name evidence="2" type="ORF">IEE83_08705</name>
</gene>
<dbReference type="RefSeq" id="WP_194120199.1">
    <property type="nucleotide sequence ID" value="NZ_JACYGY010000001.1"/>
</dbReference>
<evidence type="ECO:0000313" key="2">
    <source>
        <dbReference type="EMBL" id="MBE9461960.1"/>
    </source>
</evidence>